<organism evidence="3 4">
    <name type="scientific">Thyridium curvatum</name>
    <dbReference type="NCBI Taxonomy" id="1093900"/>
    <lineage>
        <taxon>Eukaryota</taxon>
        <taxon>Fungi</taxon>
        <taxon>Dikarya</taxon>
        <taxon>Ascomycota</taxon>
        <taxon>Pezizomycotina</taxon>
        <taxon>Sordariomycetes</taxon>
        <taxon>Sordariomycetidae</taxon>
        <taxon>Thyridiales</taxon>
        <taxon>Thyridiaceae</taxon>
        <taxon>Thyridium</taxon>
    </lineage>
</organism>
<dbReference type="RefSeq" id="XP_030995556.1">
    <property type="nucleotide sequence ID" value="XM_031140350.1"/>
</dbReference>
<dbReference type="Pfam" id="PF01425">
    <property type="entry name" value="Amidase"/>
    <property type="match status" value="1"/>
</dbReference>
<dbReference type="OrthoDB" id="5423360at2759"/>
<dbReference type="GeneID" id="41973236"/>
<dbReference type="SUPFAM" id="SSF75304">
    <property type="entry name" value="Amidase signature (AS) enzymes"/>
    <property type="match status" value="1"/>
</dbReference>
<feature type="domain" description="Scytalone dehydratase-like protein Arp1 N-terminal" evidence="2">
    <location>
        <begin position="58"/>
        <end position="121"/>
    </location>
</feature>
<keyword evidence="4" id="KW-1185">Reference proteome</keyword>
<proteinExistence type="predicted"/>
<dbReference type="InterPro" id="IPR036928">
    <property type="entry name" value="AS_sf"/>
</dbReference>
<evidence type="ECO:0000313" key="4">
    <source>
        <dbReference type="Proteomes" id="UP000319257"/>
    </source>
</evidence>
<dbReference type="InterPro" id="IPR023631">
    <property type="entry name" value="Amidase_dom"/>
</dbReference>
<evidence type="ECO:0000259" key="2">
    <source>
        <dbReference type="Pfam" id="PF26053"/>
    </source>
</evidence>
<dbReference type="Pfam" id="PF26053">
    <property type="entry name" value="DUF8016"/>
    <property type="match status" value="1"/>
</dbReference>
<evidence type="ECO:0000313" key="3">
    <source>
        <dbReference type="EMBL" id="TPX13845.1"/>
    </source>
</evidence>
<dbReference type="InterPro" id="IPR058329">
    <property type="entry name" value="Arp1_N"/>
</dbReference>
<gene>
    <name evidence="3" type="ORF">E0L32_005789</name>
</gene>
<accession>A0A507ASR0</accession>
<feature type="domain" description="Amidase" evidence="1">
    <location>
        <begin position="207"/>
        <end position="357"/>
    </location>
</feature>
<reference evidence="3 4" key="1">
    <citation type="submission" date="2019-06" db="EMBL/GenBank/DDBJ databases">
        <title>Draft genome sequence of the filamentous fungus Phialemoniopsis curvata isolated from diesel fuel.</title>
        <authorList>
            <person name="Varaljay V.A."/>
            <person name="Lyon W.J."/>
            <person name="Crouch A.L."/>
            <person name="Drake C.E."/>
            <person name="Hollomon J.M."/>
            <person name="Nadeau L.J."/>
            <person name="Nunn H.S."/>
            <person name="Stevenson B.S."/>
            <person name="Bojanowski C.L."/>
            <person name="Crookes-Goodson W.J."/>
        </authorList>
    </citation>
    <scope>NUCLEOTIDE SEQUENCE [LARGE SCALE GENOMIC DNA]</scope>
    <source>
        <strain evidence="3 4">D216</strain>
    </source>
</reference>
<sequence>MASIPSIESSVTFLLGETHYLARPLPRSPKYQPSNLINVVVNQSGAAASSLMTYFKVAKDQVVDGNTLLGWKTAYLDKDDVFHPDFLRDVVFSGVASGDITLTSDARDVLKQWGTLNVGYDVCTDLPNGPYLYYQGVHHSVWRVYEDPQLAFSQSIWPTAQDSRQVDAAGSGYRGHGIAVPSRSYAETFRASTGSGVLGNSSLLGRVRFSVKDNFHVRGIKTTLGNRAFFETYPVQQTSSTVVSRLLGAGAHLVGKTHLSSFAMMEHPMQSIDYQAPFNPRGDGYLIPGGSSSGSAAAAASYDWLDISICTDTTGSSRIPALQTGLFGFRPTTNSISTDGLVHAWADFDTPAWIGRDLGIFPDILRALSDLPEARAPKEARLVPLLLYPTDFIPPESPEQEAAMEDFLDSLNPSTGGMYRKISIQDDWSKTSPVDEKDLHQYLFNLTRNGWYYSAYHTFDSFRKEYKEAHGHDPFVTEIVRWYWQLGREVPESDHNEIMKRLLIFKTWFVNQYMAGGATILALHIGKVQPRYRDQYPGNSNPEVPGLQPPYLSAILNAPELAIPISELAYTSRITNQEENLPVVVSLMSGSGTDLDFIRWTLDALEKSGRPTKVKTGKVMF</sequence>
<dbReference type="STRING" id="1093900.A0A507ASR0"/>
<name>A0A507ASR0_9PEZI</name>
<protein>
    <submittedName>
        <fullName evidence="3">Uncharacterized protein</fullName>
    </submittedName>
</protein>
<evidence type="ECO:0000259" key="1">
    <source>
        <dbReference type="Pfam" id="PF01425"/>
    </source>
</evidence>
<dbReference type="EMBL" id="SKBQ01000031">
    <property type="protein sequence ID" value="TPX13845.1"/>
    <property type="molecule type" value="Genomic_DNA"/>
</dbReference>
<comment type="caution">
    <text evidence="3">The sequence shown here is derived from an EMBL/GenBank/DDBJ whole genome shotgun (WGS) entry which is preliminary data.</text>
</comment>
<dbReference type="PANTHER" id="PTHR46310">
    <property type="entry name" value="AMIDASE 1"/>
    <property type="match status" value="1"/>
</dbReference>
<dbReference type="InParanoid" id="A0A507ASR0"/>
<dbReference type="Proteomes" id="UP000319257">
    <property type="component" value="Unassembled WGS sequence"/>
</dbReference>
<dbReference type="Gene3D" id="3.90.1300.10">
    <property type="entry name" value="Amidase signature (AS) domain"/>
    <property type="match status" value="1"/>
</dbReference>
<dbReference type="PANTHER" id="PTHR46310:SF7">
    <property type="entry name" value="AMIDASE 1"/>
    <property type="match status" value="1"/>
</dbReference>
<dbReference type="AlphaFoldDB" id="A0A507ASR0"/>